<dbReference type="InterPro" id="IPR003680">
    <property type="entry name" value="Flavodoxin_fold"/>
</dbReference>
<evidence type="ECO:0000256" key="1">
    <source>
        <dbReference type="ARBA" id="ARBA00006252"/>
    </source>
</evidence>
<dbReference type="Gene3D" id="3.40.50.360">
    <property type="match status" value="1"/>
</dbReference>
<dbReference type="EMBL" id="CP106679">
    <property type="protein sequence ID" value="UXP31826.1"/>
    <property type="molecule type" value="Genomic_DNA"/>
</dbReference>
<gene>
    <name evidence="4" type="ORF">N6H18_15875</name>
</gene>
<keyword evidence="2" id="KW-0560">Oxidoreductase</keyword>
<dbReference type="PANTHER" id="PTHR10204">
    <property type="entry name" value="NAD P H OXIDOREDUCTASE-RELATED"/>
    <property type="match status" value="1"/>
</dbReference>
<dbReference type="Proteomes" id="UP001065174">
    <property type="component" value="Chromosome"/>
</dbReference>
<evidence type="ECO:0000256" key="2">
    <source>
        <dbReference type="ARBA" id="ARBA00023002"/>
    </source>
</evidence>
<dbReference type="Pfam" id="PF02525">
    <property type="entry name" value="Flavodoxin_2"/>
    <property type="match status" value="1"/>
</dbReference>
<accession>A0ABY6CMV0</accession>
<sequence>MKKVLIINGNPITNSFSRTITDVYQSSAEDADAIVKTIHIAELDFDLSLREGYKERQEMEKDLVEATELILWCDHIVWVHPVWWYGYPAIMKGFIDRTFLPHVTFKFEKGAVFQTKLLKGKTGRIIATGDSPYWYYRFVMKRPATNQLKKGTLEFCGIKPVKTTFFGPMNTASDKNRSKWLKEVARITVKDMS</sequence>
<evidence type="ECO:0000259" key="3">
    <source>
        <dbReference type="Pfam" id="PF02525"/>
    </source>
</evidence>
<dbReference type="InterPro" id="IPR051545">
    <property type="entry name" value="NAD(P)H_dehydrogenase_qn"/>
</dbReference>
<dbReference type="PANTHER" id="PTHR10204:SF34">
    <property type="entry name" value="NAD(P)H DEHYDROGENASE [QUINONE] 1 ISOFORM 1"/>
    <property type="match status" value="1"/>
</dbReference>
<protein>
    <submittedName>
        <fullName evidence="4">NAD(P)H-dependent oxidoreductase</fullName>
    </submittedName>
</protein>
<dbReference type="InterPro" id="IPR029039">
    <property type="entry name" value="Flavoprotein-like_sf"/>
</dbReference>
<name>A0ABY6CMV0_9BACT</name>
<feature type="domain" description="Flavodoxin-like fold" evidence="3">
    <location>
        <begin position="2"/>
        <end position="180"/>
    </location>
</feature>
<evidence type="ECO:0000313" key="5">
    <source>
        <dbReference type="Proteomes" id="UP001065174"/>
    </source>
</evidence>
<dbReference type="RefSeq" id="WP_262309265.1">
    <property type="nucleotide sequence ID" value="NZ_CP106679.1"/>
</dbReference>
<dbReference type="SUPFAM" id="SSF52218">
    <property type="entry name" value="Flavoproteins"/>
    <property type="match status" value="1"/>
</dbReference>
<comment type="similarity">
    <text evidence="1">Belongs to the NAD(P)H dehydrogenase (quinone) family.</text>
</comment>
<evidence type="ECO:0000313" key="4">
    <source>
        <dbReference type="EMBL" id="UXP31826.1"/>
    </source>
</evidence>
<keyword evidence="5" id="KW-1185">Reference proteome</keyword>
<organism evidence="4 5">
    <name type="scientific">Reichenbachiella agarivorans</name>
    <dbReference type="NCBI Taxonomy" id="2979464"/>
    <lineage>
        <taxon>Bacteria</taxon>
        <taxon>Pseudomonadati</taxon>
        <taxon>Bacteroidota</taxon>
        <taxon>Cytophagia</taxon>
        <taxon>Cytophagales</taxon>
        <taxon>Reichenbachiellaceae</taxon>
        <taxon>Reichenbachiella</taxon>
    </lineage>
</organism>
<reference evidence="4" key="1">
    <citation type="submission" date="2022-09" db="EMBL/GenBank/DDBJ databases">
        <title>Comparative genomics and taxonomic characterization of three novel marine species of genus Reichenbachiella exhibiting antioxidant and polysaccharide degradation activities.</title>
        <authorList>
            <person name="Muhammad N."/>
            <person name="Lee Y.-J."/>
            <person name="Ko J."/>
            <person name="Kim S.-G."/>
        </authorList>
    </citation>
    <scope>NUCLEOTIDE SEQUENCE</scope>
    <source>
        <strain evidence="4">BKB1-1</strain>
    </source>
</reference>
<proteinExistence type="inferred from homology"/>